<evidence type="ECO:0000256" key="5">
    <source>
        <dbReference type="RuleBase" id="RU003682"/>
    </source>
</evidence>
<evidence type="ECO:0000313" key="8">
    <source>
        <dbReference type="Proteomes" id="UP001491310"/>
    </source>
</evidence>
<keyword evidence="8" id="KW-1185">Reference proteome</keyword>
<dbReference type="PANTHER" id="PTHR10209:SF867">
    <property type="entry name" value="2-OXOGLUTARATE (2OG) AND FE(II)-DEPENDENT OXYGENASE SUPERFAMILY PROTEIN"/>
    <property type="match status" value="1"/>
</dbReference>
<dbReference type="InterPro" id="IPR005123">
    <property type="entry name" value="Oxoglu/Fe-dep_dioxygenase_dom"/>
</dbReference>
<keyword evidence="2 5" id="KW-0479">Metal-binding</keyword>
<name>A0ABR2Z0D7_9CHLO</name>
<sequence length="358" mass="39959">MDAANLSWASAPLNRIQAAQGRKDNEETTQLQVPVVDLAEPDEVAARKMRAACEDYGFFYVANHGVSQQLVNEQFQASKQFFTQPLEAKLKLKANRGNRGYFPFGTGSAKNPFTQEDRKEAFNAYGFETEDEDEPFHGHNKWPAESAVPGFRATMERYYGAMHSVAQRVLRLLALALDLPAGFFEERFSRPVANIRAVHYIAGQPSNAEQGIFGVGPHTDWGALTILATDNERGLQICVGSTWIDVDPRPGMFVVNLGDMVDRWTNGRFRSTLHRVVNTSERFSTPFFMAANWDAELAVLPSCQVAGQPVQTSPAVTCGAWLTMRRTAEYDKRRRMVEEESAVTQQLPALASPHIRAQ</sequence>
<dbReference type="InterPro" id="IPR044861">
    <property type="entry name" value="IPNS-like_FE2OG_OXY"/>
</dbReference>
<comment type="similarity">
    <text evidence="1 5">Belongs to the iron/ascorbate-dependent oxidoreductase family.</text>
</comment>
<dbReference type="Pfam" id="PF14226">
    <property type="entry name" value="DIOX_N"/>
    <property type="match status" value="1"/>
</dbReference>
<dbReference type="InterPro" id="IPR026992">
    <property type="entry name" value="DIOX_N"/>
</dbReference>
<evidence type="ECO:0000256" key="1">
    <source>
        <dbReference type="ARBA" id="ARBA00008056"/>
    </source>
</evidence>
<dbReference type="Pfam" id="PF03171">
    <property type="entry name" value="2OG-FeII_Oxy"/>
    <property type="match status" value="1"/>
</dbReference>
<protein>
    <recommendedName>
        <fullName evidence="6">Fe2OG dioxygenase domain-containing protein</fullName>
    </recommendedName>
</protein>
<evidence type="ECO:0000256" key="3">
    <source>
        <dbReference type="ARBA" id="ARBA00023002"/>
    </source>
</evidence>
<evidence type="ECO:0000256" key="2">
    <source>
        <dbReference type="ARBA" id="ARBA00022723"/>
    </source>
</evidence>
<dbReference type="InterPro" id="IPR027443">
    <property type="entry name" value="IPNS-like_sf"/>
</dbReference>
<dbReference type="EMBL" id="JALJOT010000002">
    <property type="protein sequence ID" value="KAK9917378.1"/>
    <property type="molecule type" value="Genomic_DNA"/>
</dbReference>
<dbReference type="PANTHER" id="PTHR10209">
    <property type="entry name" value="OXIDOREDUCTASE, 2OG-FE II OXYGENASE FAMILY PROTEIN"/>
    <property type="match status" value="1"/>
</dbReference>
<dbReference type="Proteomes" id="UP001491310">
    <property type="component" value="Unassembled WGS sequence"/>
</dbReference>
<dbReference type="Gene3D" id="2.60.120.330">
    <property type="entry name" value="B-lactam Antibiotic, Isopenicillin N Synthase, Chain"/>
    <property type="match status" value="1"/>
</dbReference>
<evidence type="ECO:0000259" key="6">
    <source>
        <dbReference type="PROSITE" id="PS51471"/>
    </source>
</evidence>
<keyword evidence="3 5" id="KW-0560">Oxidoreductase</keyword>
<gene>
    <name evidence="7" type="ORF">WJX75_003740</name>
</gene>
<accession>A0ABR2Z0D7</accession>
<comment type="caution">
    <text evidence="7">The sequence shown here is derived from an EMBL/GenBank/DDBJ whole genome shotgun (WGS) entry which is preliminary data.</text>
</comment>
<proteinExistence type="inferred from homology"/>
<feature type="domain" description="Fe2OG dioxygenase" evidence="6">
    <location>
        <begin position="191"/>
        <end position="291"/>
    </location>
</feature>
<dbReference type="PRINTS" id="PR00682">
    <property type="entry name" value="IPNSYNTHASE"/>
</dbReference>
<dbReference type="SUPFAM" id="SSF51197">
    <property type="entry name" value="Clavaminate synthase-like"/>
    <property type="match status" value="1"/>
</dbReference>
<organism evidence="7 8">
    <name type="scientific">Coccomyxa subellipsoidea</name>
    <dbReference type="NCBI Taxonomy" id="248742"/>
    <lineage>
        <taxon>Eukaryota</taxon>
        <taxon>Viridiplantae</taxon>
        <taxon>Chlorophyta</taxon>
        <taxon>core chlorophytes</taxon>
        <taxon>Trebouxiophyceae</taxon>
        <taxon>Trebouxiophyceae incertae sedis</taxon>
        <taxon>Coccomyxaceae</taxon>
        <taxon>Coccomyxa</taxon>
    </lineage>
</organism>
<dbReference type="PROSITE" id="PS51471">
    <property type="entry name" value="FE2OG_OXY"/>
    <property type="match status" value="1"/>
</dbReference>
<evidence type="ECO:0000313" key="7">
    <source>
        <dbReference type="EMBL" id="KAK9917378.1"/>
    </source>
</evidence>
<keyword evidence="4 5" id="KW-0408">Iron</keyword>
<reference evidence="7 8" key="1">
    <citation type="journal article" date="2024" name="Nat. Commun.">
        <title>Phylogenomics reveals the evolutionary origins of lichenization in chlorophyte algae.</title>
        <authorList>
            <person name="Puginier C."/>
            <person name="Libourel C."/>
            <person name="Otte J."/>
            <person name="Skaloud P."/>
            <person name="Haon M."/>
            <person name="Grisel S."/>
            <person name="Petersen M."/>
            <person name="Berrin J.G."/>
            <person name="Delaux P.M."/>
            <person name="Dal Grande F."/>
            <person name="Keller J."/>
        </authorList>
    </citation>
    <scope>NUCLEOTIDE SEQUENCE [LARGE SCALE GENOMIC DNA]</scope>
    <source>
        <strain evidence="7 8">SAG 216-7</strain>
    </source>
</reference>
<evidence type="ECO:0000256" key="4">
    <source>
        <dbReference type="ARBA" id="ARBA00023004"/>
    </source>
</evidence>